<evidence type="ECO:0000256" key="11">
    <source>
        <dbReference type="HAMAP-Rule" id="MF_01487"/>
    </source>
</evidence>
<dbReference type="InterPro" id="IPR027785">
    <property type="entry name" value="UvrD-like_helicase_C"/>
</dbReference>
<dbReference type="EMBL" id="JADJOT010000009">
    <property type="protein sequence ID" value="MBK7954890.1"/>
    <property type="molecule type" value="Genomic_DNA"/>
</dbReference>
<keyword evidence="8 11" id="KW-0238">DNA-binding</keyword>
<protein>
    <recommendedName>
        <fullName evidence="11">RecBCD enzyme subunit RecD</fullName>
        <ecNumber evidence="11">5.6.2.3</ecNumber>
    </recommendedName>
    <alternativeName>
        <fullName evidence="11">DNA 5'-3' helicase subunit RecD</fullName>
    </alternativeName>
    <alternativeName>
        <fullName evidence="11">Exonuclease V subunit RecD</fullName>
        <shortName evidence="11">ExoV subunit RecD</shortName>
    </alternativeName>
    <alternativeName>
        <fullName evidence="11">Helicase/nuclease RecBCD subunit RecD</fullName>
    </alternativeName>
</protein>
<keyword evidence="2 11" id="KW-0547">Nucleotide-binding</keyword>
<dbReference type="GO" id="GO:0008854">
    <property type="term" value="F:exodeoxyribonuclease V activity"/>
    <property type="evidence" value="ECO:0007669"/>
    <property type="project" value="InterPro"/>
</dbReference>
<evidence type="ECO:0000256" key="1">
    <source>
        <dbReference type="ARBA" id="ARBA00022722"/>
    </source>
</evidence>
<dbReference type="CDD" id="cd18809">
    <property type="entry name" value="SF1_C_RecD"/>
    <property type="match status" value="1"/>
</dbReference>
<accession>A0A935TIQ0</accession>
<comment type="function">
    <text evidence="11">A helicase/nuclease that prepares dsDNA breaks (DSB) for recombinational DNA repair. Binds to DSBs and unwinds DNA via a highly rapid and processive ATP-dependent bidirectional helicase activity. Unwinds dsDNA until it encounters a Chi (crossover hotspot instigator) sequence from the 3' direction. Cuts ssDNA a few nucleotides 3' to the Chi site. The properties and activities of the enzyme are changed at Chi. The Chi-altered holoenzyme produces a long 3'-ssDNA overhang and facilitates RecA-binding to the ssDNA for homologous DNA recombination and repair. Holoenzyme degrades any linearized DNA that is unable to undergo homologous recombination. In the holoenzyme this subunit has ssDNA-dependent ATPase and 5'-3' helicase activity. When added to pre-assembled RecBC greatly stimulates nuclease activity and augments holoenzyme processivity. Negatively regulates the RecA-loading ability of RecBCD.</text>
</comment>
<evidence type="ECO:0000256" key="3">
    <source>
        <dbReference type="ARBA" id="ARBA00022763"/>
    </source>
</evidence>
<gene>
    <name evidence="11 13" type="primary">recD</name>
    <name evidence="13" type="ORF">IPK02_13560</name>
</gene>
<dbReference type="HAMAP" id="MF_01487">
    <property type="entry name" value="RecD"/>
    <property type="match status" value="1"/>
</dbReference>
<dbReference type="SUPFAM" id="SSF52540">
    <property type="entry name" value="P-loop containing nucleoside triphosphate hydrolases"/>
    <property type="match status" value="1"/>
</dbReference>
<sequence length="631" mass="67663">MNARAASFDQPTADTAGDDLAEGFSRHLVQWAEQAGASADSLPVLAAAARLSSLATQAGHVCARLDELTPAFPDQCAGELRRRLLASGMVSQASQPDVLPLVIDDGDRLYLYRYFSYERRLAASLQARVGHVGAAPSDELRRQLDRLFAANAQSPGDRPDWQKLAAALAWRGRLTIISGGPGTGKTTTVVALLACLLAENPRLRIALAAPTGKAAARMLEALRQRASTLPAALQALLPQQSHTLHRLLGVTPAAGHFRHHAENPLPIDALIVDEASMLDLALACRLFAAVPPAARVILLGDKDQLAAVEAGAVFAELSADPTLSPACVDQLASLTSTPAPQIRPPQPITPTPLHDCVVWFSDSHRFAATSGIGRLAAEINAGRGAEACAWLASGGDPSLDWLANGSTDLAPLLRQTILDGYRPYFQALARTHQDPATQRREVFAAFDRFRVLCAVRESTRGVLAINQMVGRQLQQLATGSHAAAPRSPWYPGRPVIVLRNDYVLKLFNGDIGICLPDESGELLVWFPEQAGAFRAIAPIRLPEHDSALAMTVHKSQGSEFVSVLLLLPEQSNRVLTRELLYTGVTRASQKLAIVASREVLIDACANPTRRHSGLIARIGELEGQAPEQRSS</sequence>
<dbReference type="CDD" id="cd17933">
    <property type="entry name" value="DEXSc_RecD-like"/>
    <property type="match status" value="1"/>
</dbReference>
<dbReference type="GO" id="GO:0000724">
    <property type="term" value="P:double-strand break repair via homologous recombination"/>
    <property type="evidence" value="ECO:0007669"/>
    <property type="project" value="UniProtKB-UniRule"/>
</dbReference>
<feature type="binding site" evidence="11">
    <location>
        <begin position="179"/>
        <end position="186"/>
    </location>
    <ligand>
        <name>ATP</name>
        <dbReference type="ChEBI" id="CHEBI:30616"/>
    </ligand>
</feature>
<dbReference type="InterPro" id="IPR006344">
    <property type="entry name" value="RecD"/>
</dbReference>
<dbReference type="EC" id="5.6.2.3" evidence="11"/>
<name>A0A935TIQ0_9PROT</name>
<dbReference type="GO" id="GO:0005524">
    <property type="term" value="F:ATP binding"/>
    <property type="evidence" value="ECO:0007669"/>
    <property type="project" value="UniProtKB-UniRule"/>
</dbReference>
<evidence type="ECO:0000256" key="2">
    <source>
        <dbReference type="ARBA" id="ARBA00022741"/>
    </source>
</evidence>
<evidence type="ECO:0000256" key="5">
    <source>
        <dbReference type="ARBA" id="ARBA00022806"/>
    </source>
</evidence>
<keyword evidence="5 11" id="KW-0347">Helicase</keyword>
<dbReference type="GO" id="GO:0017116">
    <property type="term" value="F:single-stranded DNA helicase activity"/>
    <property type="evidence" value="ECO:0007669"/>
    <property type="project" value="TreeGrafter"/>
</dbReference>
<dbReference type="NCBIfam" id="TIGR01447">
    <property type="entry name" value="recD"/>
    <property type="match status" value="1"/>
</dbReference>
<keyword evidence="6 11" id="KW-0269">Exonuclease</keyword>
<proteinExistence type="inferred from homology"/>
<keyword evidence="3 11" id="KW-0227">DNA damage</keyword>
<keyword evidence="9 11" id="KW-0234">DNA repair</keyword>
<dbReference type="Pfam" id="PF13245">
    <property type="entry name" value="AAA_19"/>
    <property type="match status" value="1"/>
</dbReference>
<dbReference type="InterPro" id="IPR041851">
    <property type="entry name" value="RecD_N_sf"/>
</dbReference>
<dbReference type="InterPro" id="IPR050534">
    <property type="entry name" value="Coronavir_polyprotein_1ab"/>
</dbReference>
<comment type="subunit">
    <text evidence="11">Heterotrimer of RecB, RecC and RecD. All subunits contribute to DNA-binding.</text>
</comment>
<evidence type="ECO:0000256" key="8">
    <source>
        <dbReference type="ARBA" id="ARBA00023125"/>
    </source>
</evidence>
<keyword evidence="10 11" id="KW-0413">Isomerase</keyword>
<keyword evidence="1 11" id="KW-0540">Nuclease</keyword>
<evidence type="ECO:0000256" key="6">
    <source>
        <dbReference type="ARBA" id="ARBA00022839"/>
    </source>
</evidence>
<evidence type="ECO:0000313" key="14">
    <source>
        <dbReference type="Proteomes" id="UP000706151"/>
    </source>
</evidence>
<dbReference type="GO" id="GO:0043139">
    <property type="term" value="F:5'-3' DNA helicase activity"/>
    <property type="evidence" value="ECO:0007669"/>
    <property type="project" value="UniProtKB-UniRule"/>
</dbReference>
<dbReference type="AlphaFoldDB" id="A0A935TIQ0"/>
<evidence type="ECO:0000259" key="12">
    <source>
        <dbReference type="Pfam" id="PF13538"/>
    </source>
</evidence>
<comment type="catalytic activity">
    <reaction evidence="11">
        <text>ATP + H2O = ADP + phosphate + H(+)</text>
        <dbReference type="Rhea" id="RHEA:13065"/>
        <dbReference type="ChEBI" id="CHEBI:15377"/>
        <dbReference type="ChEBI" id="CHEBI:15378"/>
        <dbReference type="ChEBI" id="CHEBI:30616"/>
        <dbReference type="ChEBI" id="CHEBI:43474"/>
        <dbReference type="ChEBI" id="CHEBI:456216"/>
        <dbReference type="EC" id="5.6.2.3"/>
    </reaction>
</comment>
<organism evidence="13 14">
    <name type="scientific">Candidatus Accumulibacter affinis</name>
    <dbReference type="NCBI Taxonomy" id="2954384"/>
    <lineage>
        <taxon>Bacteria</taxon>
        <taxon>Pseudomonadati</taxon>
        <taxon>Pseudomonadota</taxon>
        <taxon>Betaproteobacteria</taxon>
        <taxon>Candidatus Accumulibacter</taxon>
    </lineage>
</organism>
<dbReference type="InterPro" id="IPR027417">
    <property type="entry name" value="P-loop_NTPase"/>
</dbReference>
<keyword evidence="7 11" id="KW-0067">ATP-binding</keyword>
<evidence type="ECO:0000256" key="10">
    <source>
        <dbReference type="ARBA" id="ARBA00023235"/>
    </source>
</evidence>
<dbReference type="PANTHER" id="PTHR43788:SF6">
    <property type="entry name" value="DNA HELICASE B"/>
    <property type="match status" value="1"/>
</dbReference>
<evidence type="ECO:0000256" key="9">
    <source>
        <dbReference type="ARBA" id="ARBA00023204"/>
    </source>
</evidence>
<comment type="miscellaneous">
    <text evidence="11">In the RecBCD complex, RecB has a slow 3'-5' helicase, an exonuclease activity and loads RecA onto ssDNA, RecD has a fast 5'-3' helicase activity, while RecC stimulates the ATPase and processivity of the RecB helicase and contributes to recognition of the Chi site.</text>
</comment>
<dbReference type="GO" id="GO:0003677">
    <property type="term" value="F:DNA binding"/>
    <property type="evidence" value="ECO:0007669"/>
    <property type="project" value="UniProtKB-UniRule"/>
</dbReference>
<evidence type="ECO:0000313" key="13">
    <source>
        <dbReference type="EMBL" id="MBK7954890.1"/>
    </source>
</evidence>
<dbReference type="Pfam" id="PF13538">
    <property type="entry name" value="UvrD_C_2"/>
    <property type="match status" value="1"/>
</dbReference>
<dbReference type="PANTHER" id="PTHR43788">
    <property type="entry name" value="DNA2/NAM7 HELICASE FAMILY MEMBER"/>
    <property type="match status" value="1"/>
</dbReference>
<comment type="caution">
    <text evidence="13">The sequence shown here is derived from an EMBL/GenBank/DDBJ whole genome shotgun (WGS) entry which is preliminary data.</text>
</comment>
<dbReference type="Proteomes" id="UP000706151">
    <property type="component" value="Unassembled WGS sequence"/>
</dbReference>
<evidence type="ECO:0000256" key="7">
    <source>
        <dbReference type="ARBA" id="ARBA00022840"/>
    </source>
</evidence>
<dbReference type="GO" id="GO:0009338">
    <property type="term" value="C:exodeoxyribonuclease V complex"/>
    <property type="evidence" value="ECO:0007669"/>
    <property type="project" value="InterPro"/>
</dbReference>
<comment type="similarity">
    <text evidence="11">Belongs to the RecD family.</text>
</comment>
<feature type="domain" description="UvrD-like helicase C-terminal" evidence="12">
    <location>
        <begin position="547"/>
        <end position="594"/>
    </location>
</feature>
<reference evidence="13 14" key="1">
    <citation type="submission" date="2020-10" db="EMBL/GenBank/DDBJ databases">
        <title>Connecting structure to function with the recovery of over 1000 high-quality activated sludge metagenome-assembled genomes encoding full-length rRNA genes using long-read sequencing.</title>
        <authorList>
            <person name="Singleton C.M."/>
            <person name="Petriglieri F."/>
            <person name="Kristensen J.M."/>
            <person name="Kirkegaard R.H."/>
            <person name="Michaelsen T.Y."/>
            <person name="Andersen M.H."/>
            <person name="Karst S.M."/>
            <person name="Dueholm M.S."/>
            <person name="Nielsen P.H."/>
            <person name="Albertsen M."/>
        </authorList>
    </citation>
    <scope>NUCLEOTIDE SEQUENCE [LARGE SCALE GENOMIC DNA]</scope>
    <source>
        <strain evidence="13">Fred_18-Q3-R57-64_BAT3C.720</strain>
    </source>
</reference>
<dbReference type="Gene3D" id="3.40.50.300">
    <property type="entry name" value="P-loop containing nucleotide triphosphate hydrolases"/>
    <property type="match status" value="3"/>
</dbReference>
<dbReference type="Gene3D" id="1.10.10.1020">
    <property type="entry name" value="RecBCD complex, subunit RecD, N-terminal domain"/>
    <property type="match status" value="1"/>
</dbReference>
<keyword evidence="4 11" id="KW-0378">Hydrolase</keyword>
<evidence type="ECO:0000256" key="4">
    <source>
        <dbReference type="ARBA" id="ARBA00022801"/>
    </source>
</evidence>